<dbReference type="InterPro" id="IPR029044">
    <property type="entry name" value="Nucleotide-diphossugar_trans"/>
</dbReference>
<dbReference type="CDD" id="cd00761">
    <property type="entry name" value="Glyco_tranf_GTA_type"/>
    <property type="match status" value="1"/>
</dbReference>
<feature type="domain" description="Glycosyltransferase 2-like" evidence="1">
    <location>
        <begin position="8"/>
        <end position="166"/>
    </location>
</feature>
<proteinExistence type="predicted"/>
<dbReference type="AlphaFoldDB" id="A0A6J7HET4"/>
<dbReference type="PANTHER" id="PTHR43685">
    <property type="entry name" value="GLYCOSYLTRANSFERASE"/>
    <property type="match status" value="1"/>
</dbReference>
<dbReference type="Gene3D" id="3.90.550.10">
    <property type="entry name" value="Spore Coat Polysaccharide Biosynthesis Protein SpsA, Chain A"/>
    <property type="match status" value="1"/>
</dbReference>
<dbReference type="InterPro" id="IPR001173">
    <property type="entry name" value="Glyco_trans_2-like"/>
</dbReference>
<gene>
    <name evidence="2" type="ORF">UFOPK2754_00021</name>
    <name evidence="3" type="ORF">UFOPK3139_01234</name>
    <name evidence="4" type="ORF">UFOPK3543_01784</name>
    <name evidence="5" type="ORF">UFOPK3967_01707</name>
</gene>
<evidence type="ECO:0000313" key="4">
    <source>
        <dbReference type="EMBL" id="CAB4915483.1"/>
    </source>
</evidence>
<dbReference type="SUPFAM" id="SSF53448">
    <property type="entry name" value="Nucleotide-diphospho-sugar transferases"/>
    <property type="match status" value="1"/>
</dbReference>
<dbReference type="EMBL" id="CAFBMH010000068">
    <property type="protein sequence ID" value="CAB4915483.1"/>
    <property type="molecule type" value="Genomic_DNA"/>
</dbReference>
<organism evidence="4">
    <name type="scientific">freshwater metagenome</name>
    <dbReference type="NCBI Taxonomy" id="449393"/>
    <lineage>
        <taxon>unclassified sequences</taxon>
        <taxon>metagenomes</taxon>
        <taxon>ecological metagenomes</taxon>
    </lineage>
</organism>
<evidence type="ECO:0000259" key="1">
    <source>
        <dbReference type="Pfam" id="PF00535"/>
    </source>
</evidence>
<dbReference type="EMBL" id="CAEZYR010000001">
    <property type="protein sequence ID" value="CAB4724217.1"/>
    <property type="molecule type" value="Genomic_DNA"/>
</dbReference>
<evidence type="ECO:0000313" key="3">
    <source>
        <dbReference type="EMBL" id="CAB4828714.1"/>
    </source>
</evidence>
<evidence type="ECO:0000313" key="2">
    <source>
        <dbReference type="EMBL" id="CAB4724217.1"/>
    </source>
</evidence>
<accession>A0A6J7HET4</accession>
<name>A0A6J7HET4_9ZZZZ</name>
<dbReference type="EMBL" id="CAFBOS010000105">
    <property type="protein sequence ID" value="CAB5002341.1"/>
    <property type="molecule type" value="Genomic_DNA"/>
</dbReference>
<sequence length="328" mass="36325">MANAPIVTVMIPAFNAGAYIGVAISSCQRQTLGDIEILVVDDGSTDDTASVVQRYTDDSRVRLISLGANRGVAAARNTALFHATGTWIATLDADDWMTDDRLEVLVDAAVAANADLAHDDLPLIYEGETEPYSTLARSTGSVITTVTAVNLDRLIDCEVGGRSAYRLGLTQPILRRAFLEAHGIRYDERLKVGEDYLLYLECLLAGATWIQIPSGHYFYLQRPASASRTRQVPTLERKLDVCVEVLERPMLTPAQRVSLQRYHRNLSSILAYQRVVEPAKERHLGAAASAAIRNPRFIGRLAKELPAVARRRWAYHARRDSHALDMLR</sequence>
<dbReference type="EMBL" id="CAFABA010000043">
    <property type="protein sequence ID" value="CAB4828714.1"/>
    <property type="molecule type" value="Genomic_DNA"/>
</dbReference>
<reference evidence="4" key="1">
    <citation type="submission" date="2020-05" db="EMBL/GenBank/DDBJ databases">
        <authorList>
            <person name="Chiriac C."/>
            <person name="Salcher M."/>
            <person name="Ghai R."/>
            <person name="Kavagutti S V."/>
        </authorList>
    </citation>
    <scope>NUCLEOTIDE SEQUENCE</scope>
</reference>
<dbReference type="PANTHER" id="PTHR43685:SF11">
    <property type="entry name" value="GLYCOSYLTRANSFERASE TAGX-RELATED"/>
    <property type="match status" value="1"/>
</dbReference>
<dbReference type="Pfam" id="PF00535">
    <property type="entry name" value="Glycos_transf_2"/>
    <property type="match status" value="1"/>
</dbReference>
<evidence type="ECO:0000313" key="5">
    <source>
        <dbReference type="EMBL" id="CAB5002341.1"/>
    </source>
</evidence>
<dbReference type="InterPro" id="IPR050834">
    <property type="entry name" value="Glycosyltransf_2"/>
</dbReference>
<protein>
    <submittedName>
        <fullName evidence="4">Unannotated protein</fullName>
    </submittedName>
</protein>